<gene>
    <name evidence="2" type="ORF">BJ958_004510</name>
</gene>
<dbReference type="SUPFAM" id="SSF57997">
    <property type="entry name" value="Tropomyosin"/>
    <property type="match status" value="1"/>
</dbReference>
<feature type="coiled-coil region" evidence="1">
    <location>
        <begin position="113"/>
        <end position="196"/>
    </location>
</feature>
<dbReference type="AlphaFoldDB" id="A0A852RYP5"/>
<sequence length="198" mass="21103">MTSPVMSGNRRRQRSTRVLVAVLLLVLATLAVAGTAVTGSWVLVTIAAGAALVLGAAATKITHTELLDSRQEAARDRAAQARAYADLTEVRTAENVEFAADMTGKVAKRDATIARLEKRLGDAAAELADARRELVEAGERAEEAQRTADRLTKSLADAEERAGQAVVRVAELEAELDVLTSQIHALEARARAQARRPA</sequence>
<evidence type="ECO:0000256" key="1">
    <source>
        <dbReference type="SAM" id="Coils"/>
    </source>
</evidence>
<protein>
    <submittedName>
        <fullName evidence="2">Chromosome segregation ATPase</fullName>
    </submittedName>
</protein>
<evidence type="ECO:0000313" key="2">
    <source>
        <dbReference type="EMBL" id="NYD32964.1"/>
    </source>
</evidence>
<dbReference type="EMBL" id="JACCBF010000001">
    <property type="protein sequence ID" value="NYD32964.1"/>
    <property type="molecule type" value="Genomic_DNA"/>
</dbReference>
<reference evidence="2 3" key="1">
    <citation type="submission" date="2020-07" db="EMBL/GenBank/DDBJ databases">
        <title>Sequencing the genomes of 1000 actinobacteria strains.</title>
        <authorList>
            <person name="Klenk H.-P."/>
        </authorList>
    </citation>
    <scope>NUCLEOTIDE SEQUENCE [LARGE SCALE GENOMIC DNA]</scope>
    <source>
        <strain evidence="2 3">DSM 19082</strain>
    </source>
</reference>
<accession>A0A852RYP5</accession>
<dbReference type="Proteomes" id="UP000582231">
    <property type="component" value="Unassembled WGS sequence"/>
</dbReference>
<comment type="caution">
    <text evidence="2">The sequence shown here is derived from an EMBL/GenBank/DDBJ whole genome shotgun (WGS) entry which is preliminary data.</text>
</comment>
<proteinExistence type="predicted"/>
<keyword evidence="3" id="KW-1185">Reference proteome</keyword>
<organism evidence="2 3">
    <name type="scientific">Nocardioides kongjuensis</name>
    <dbReference type="NCBI Taxonomy" id="349522"/>
    <lineage>
        <taxon>Bacteria</taxon>
        <taxon>Bacillati</taxon>
        <taxon>Actinomycetota</taxon>
        <taxon>Actinomycetes</taxon>
        <taxon>Propionibacteriales</taxon>
        <taxon>Nocardioidaceae</taxon>
        <taxon>Nocardioides</taxon>
    </lineage>
</organism>
<name>A0A852RYP5_9ACTN</name>
<evidence type="ECO:0000313" key="3">
    <source>
        <dbReference type="Proteomes" id="UP000582231"/>
    </source>
</evidence>
<keyword evidence="1" id="KW-0175">Coiled coil</keyword>
<dbReference type="RefSeq" id="WP_179729068.1">
    <property type="nucleotide sequence ID" value="NZ_BAABEF010000001.1"/>
</dbReference>